<dbReference type="GO" id="GO:0000462">
    <property type="term" value="P:maturation of SSU-rRNA from tricistronic rRNA transcript (SSU-rRNA, 5.8S rRNA, LSU-rRNA)"/>
    <property type="evidence" value="ECO:0007669"/>
    <property type="project" value="TreeGrafter"/>
</dbReference>
<dbReference type="AlphaFoldDB" id="A0AAD5QMR3"/>
<evidence type="ECO:0000256" key="1">
    <source>
        <dbReference type="SAM" id="MobiDB-lite"/>
    </source>
</evidence>
<comment type="caution">
    <text evidence="2">The sequence shown here is derived from an EMBL/GenBank/DDBJ whole genome shotgun (WGS) entry which is preliminary data.</text>
</comment>
<organism evidence="2 3">
    <name type="scientific">Parelaphostrongylus tenuis</name>
    <name type="common">Meningeal worm</name>
    <dbReference type="NCBI Taxonomy" id="148309"/>
    <lineage>
        <taxon>Eukaryota</taxon>
        <taxon>Metazoa</taxon>
        <taxon>Ecdysozoa</taxon>
        <taxon>Nematoda</taxon>
        <taxon>Chromadorea</taxon>
        <taxon>Rhabditida</taxon>
        <taxon>Rhabditina</taxon>
        <taxon>Rhabditomorpha</taxon>
        <taxon>Strongyloidea</taxon>
        <taxon>Metastrongylidae</taxon>
        <taxon>Parelaphostrongylus</taxon>
    </lineage>
</organism>
<gene>
    <name evidence="2" type="ORF">KIN20_008551</name>
</gene>
<feature type="compositionally biased region" description="Basic residues" evidence="1">
    <location>
        <begin position="24"/>
        <end position="33"/>
    </location>
</feature>
<feature type="region of interest" description="Disordered" evidence="1">
    <location>
        <begin position="1"/>
        <end position="33"/>
    </location>
</feature>
<feature type="compositionally biased region" description="Basic and acidic residues" evidence="1">
    <location>
        <begin position="1"/>
        <end position="23"/>
    </location>
</feature>
<dbReference type="Proteomes" id="UP001196413">
    <property type="component" value="Unassembled WGS sequence"/>
</dbReference>
<dbReference type="EMBL" id="JAHQIW010001340">
    <property type="protein sequence ID" value="KAJ1352256.1"/>
    <property type="molecule type" value="Genomic_DNA"/>
</dbReference>
<dbReference type="PANTHER" id="PTHR14085:SF3">
    <property type="entry name" value="WD REPEAT-CONTAINING PROTEIN 46"/>
    <property type="match status" value="1"/>
</dbReference>
<name>A0AAD5QMR3_PARTN</name>
<reference evidence="2" key="1">
    <citation type="submission" date="2021-06" db="EMBL/GenBank/DDBJ databases">
        <title>Parelaphostrongylus tenuis whole genome reference sequence.</title>
        <authorList>
            <person name="Garwood T.J."/>
            <person name="Larsen P.A."/>
            <person name="Fountain-Jones N.M."/>
            <person name="Garbe J.R."/>
            <person name="Macchietto M.G."/>
            <person name="Kania S.A."/>
            <person name="Gerhold R.W."/>
            <person name="Richards J.E."/>
            <person name="Wolf T.M."/>
        </authorList>
    </citation>
    <scope>NUCLEOTIDE SEQUENCE</scope>
    <source>
        <strain evidence="2">MNPRO001-30</strain>
        <tissue evidence="2">Meninges</tissue>
    </source>
</reference>
<evidence type="ECO:0000313" key="3">
    <source>
        <dbReference type="Proteomes" id="UP001196413"/>
    </source>
</evidence>
<evidence type="ECO:0000313" key="2">
    <source>
        <dbReference type="EMBL" id="KAJ1352256.1"/>
    </source>
</evidence>
<dbReference type="PANTHER" id="PTHR14085">
    <property type="entry name" value="WD-REPEAT PROTEIN BING4"/>
    <property type="match status" value="1"/>
</dbReference>
<keyword evidence="3" id="KW-1185">Reference proteome</keyword>
<dbReference type="GO" id="GO:0032040">
    <property type="term" value="C:small-subunit processome"/>
    <property type="evidence" value="ECO:0007669"/>
    <property type="project" value="TreeGrafter"/>
</dbReference>
<accession>A0AAD5QMR3</accession>
<sequence>MRSDQRSDIKAEPEHLTDEEEKKHARGKTFPVKRKWNSTVVPSRPGGNDCGDSVHIEAGRLAKHDTGASALNPENMRSEFHRKQFALKKTKLVQRCIKTARAEILNKEEEGFIEGEDGEPTYVIKQREIAEAVDLGNANKYFELYMENYGPYRISYTDNGRHLLLGGKKRSYSSTRLANEETSLRDQCDGNCARCSMAALGEYLCCGTTTLHILPPTTLSFSSKFG</sequence>
<protein>
    <submittedName>
        <fullName evidence="2">Uncharacterized protein</fullName>
    </submittedName>
</protein>
<proteinExistence type="predicted"/>
<dbReference type="InterPro" id="IPR040315">
    <property type="entry name" value="WDR46/Utp7"/>
</dbReference>
<dbReference type="GO" id="GO:0030686">
    <property type="term" value="C:90S preribosome"/>
    <property type="evidence" value="ECO:0007669"/>
    <property type="project" value="TreeGrafter"/>
</dbReference>